<name>A0AAP0IFS6_9MAGN</name>
<organism evidence="2 3">
    <name type="scientific">Stephania yunnanensis</name>
    <dbReference type="NCBI Taxonomy" id="152371"/>
    <lineage>
        <taxon>Eukaryota</taxon>
        <taxon>Viridiplantae</taxon>
        <taxon>Streptophyta</taxon>
        <taxon>Embryophyta</taxon>
        <taxon>Tracheophyta</taxon>
        <taxon>Spermatophyta</taxon>
        <taxon>Magnoliopsida</taxon>
        <taxon>Ranunculales</taxon>
        <taxon>Menispermaceae</taxon>
        <taxon>Menispermoideae</taxon>
        <taxon>Cissampelideae</taxon>
        <taxon>Stephania</taxon>
    </lineage>
</organism>
<dbReference type="EMBL" id="JBBNAF010000009">
    <property type="protein sequence ID" value="KAK9114001.1"/>
    <property type="molecule type" value="Genomic_DNA"/>
</dbReference>
<accession>A0AAP0IFS6</accession>
<proteinExistence type="predicted"/>
<dbReference type="Proteomes" id="UP001420932">
    <property type="component" value="Unassembled WGS sequence"/>
</dbReference>
<feature type="compositionally biased region" description="Polar residues" evidence="1">
    <location>
        <begin position="48"/>
        <end position="63"/>
    </location>
</feature>
<evidence type="ECO:0000256" key="1">
    <source>
        <dbReference type="SAM" id="MobiDB-lite"/>
    </source>
</evidence>
<dbReference type="AlphaFoldDB" id="A0AAP0IFS6"/>
<protein>
    <submittedName>
        <fullName evidence="2">Uncharacterized protein</fullName>
    </submittedName>
</protein>
<feature type="region of interest" description="Disordered" evidence="1">
    <location>
        <begin position="41"/>
        <end position="97"/>
    </location>
</feature>
<evidence type="ECO:0000313" key="2">
    <source>
        <dbReference type="EMBL" id="KAK9114001.1"/>
    </source>
</evidence>
<evidence type="ECO:0000313" key="3">
    <source>
        <dbReference type="Proteomes" id="UP001420932"/>
    </source>
</evidence>
<keyword evidence="3" id="KW-1185">Reference proteome</keyword>
<reference evidence="2 3" key="1">
    <citation type="submission" date="2024-01" db="EMBL/GenBank/DDBJ databases">
        <title>Genome assemblies of Stephania.</title>
        <authorList>
            <person name="Yang L."/>
        </authorList>
    </citation>
    <scope>NUCLEOTIDE SEQUENCE [LARGE SCALE GENOMIC DNA]</scope>
    <source>
        <strain evidence="2">YNDBR</strain>
        <tissue evidence="2">Leaf</tissue>
    </source>
</reference>
<gene>
    <name evidence="2" type="ORF">Syun_020798</name>
</gene>
<comment type="caution">
    <text evidence="2">The sequence shown here is derived from an EMBL/GenBank/DDBJ whole genome shotgun (WGS) entry which is preliminary data.</text>
</comment>
<sequence>MADARAKVAEEAQLADDEARFVGYEVFLEEVFADEVLIEETRSVTKPRPTQESVVGDSNSVEPSISSNNSGEGMGSERGRGKGSGRATILIPFAPLR</sequence>